<gene>
    <name evidence="4" type="ORF">FJTKL_04228</name>
</gene>
<feature type="compositionally biased region" description="Polar residues" evidence="3">
    <location>
        <begin position="67"/>
        <end position="77"/>
    </location>
</feature>
<evidence type="ECO:0000313" key="5">
    <source>
        <dbReference type="Proteomes" id="UP001600888"/>
    </source>
</evidence>
<sequence length="624" mass="68144">MYSAQPNAADSATINPAALASSDLSDQNPRGVKRSRSPGTYEAPSPGLTGDEDRNPRKRGKPMKSNPPGSISESPTQAPVPMQQSIPPQTPQSQNAPLPGPQPSYTPSQASASSPPKPTPTKSTLKALPTVRDHTTDQLGPGGDEYLPREIDESGEKKVMPNGQLLGGREYRCRTFLVPNRGDKLFMLATECARVLGYRDSYLLFNKNRSLFKIIANQTEKDDLVSQEILPFSYRSRQIAIVTARSMFRQFGSRVIVNGRRVRDDYWETKARKQGFTEADLAGEKRPGASKAREAAAAAEQNASLLGGPQGEIVYSNNPAQFGGAPHPQLIQQEYPDSRRTDYSSILKTGPRQEITGPPYQDRSQPTAMPEIHAQAHHAAEYNRSVNQQREMRTDYMNNVWRRPHEQPVSAALTQPVSVGTADASIPTSRATQSPHSTSAGMPQQHSGLVPSQSPQLMMTAPPYSTPIQAQNPISQSSTMRGMAQVPSQPQPKPTSLSSGSTASMPQTAQGYGYQPSSQMWPPTPQTPQYGYTHNQQAQQSPHPPQSSTSQMRHSSTSGSVQQGGMPYSGMPGMAQGYPAPSPYDHQTPRQYMHQGSTPSPAVTQAWSGQQQQQPQQWWTQQPQ</sequence>
<dbReference type="EMBL" id="JBAWTH010000017">
    <property type="protein sequence ID" value="KAL2288094.1"/>
    <property type="molecule type" value="Genomic_DNA"/>
</dbReference>
<organism evidence="4 5">
    <name type="scientific">Diaporthe vaccinii</name>
    <dbReference type="NCBI Taxonomy" id="105482"/>
    <lineage>
        <taxon>Eukaryota</taxon>
        <taxon>Fungi</taxon>
        <taxon>Dikarya</taxon>
        <taxon>Ascomycota</taxon>
        <taxon>Pezizomycotina</taxon>
        <taxon>Sordariomycetes</taxon>
        <taxon>Sordariomycetidae</taxon>
        <taxon>Diaporthales</taxon>
        <taxon>Diaporthaceae</taxon>
        <taxon>Diaporthe</taxon>
        <taxon>Diaporthe eres species complex</taxon>
    </lineage>
</organism>
<proteinExistence type="predicted"/>
<dbReference type="Pfam" id="PF08624">
    <property type="entry name" value="CRC_subunit"/>
    <property type="match status" value="1"/>
</dbReference>
<dbReference type="Proteomes" id="UP001600888">
    <property type="component" value="Unassembled WGS sequence"/>
</dbReference>
<feature type="compositionally biased region" description="Low complexity" evidence="3">
    <location>
        <begin position="81"/>
        <end position="94"/>
    </location>
</feature>
<evidence type="ECO:0000256" key="2">
    <source>
        <dbReference type="ARBA" id="ARBA00023163"/>
    </source>
</evidence>
<keyword evidence="5" id="KW-1185">Reference proteome</keyword>
<dbReference type="PANTHER" id="PTHR22597">
    <property type="entry name" value="POLYCOMB GROUP PROTEIN"/>
    <property type="match status" value="1"/>
</dbReference>
<feature type="compositionally biased region" description="Polar residues" evidence="3">
    <location>
        <begin position="1"/>
        <end position="14"/>
    </location>
</feature>
<feature type="compositionally biased region" description="Polar residues" evidence="3">
    <location>
        <begin position="466"/>
        <end position="480"/>
    </location>
</feature>
<feature type="compositionally biased region" description="Polar residues" evidence="3">
    <location>
        <begin position="426"/>
        <end position="457"/>
    </location>
</feature>
<feature type="compositionally biased region" description="Polar residues" evidence="3">
    <location>
        <begin position="494"/>
        <end position="521"/>
    </location>
</feature>
<protein>
    <recommendedName>
        <fullName evidence="6">RSC complex subunit Rsc7</fullName>
    </recommendedName>
</protein>
<feature type="region of interest" description="Disordered" evidence="3">
    <location>
        <begin position="1"/>
        <end position="149"/>
    </location>
</feature>
<feature type="compositionally biased region" description="Low complexity" evidence="3">
    <location>
        <begin position="105"/>
        <end position="130"/>
    </location>
</feature>
<dbReference type="InterPro" id="IPR013933">
    <property type="entry name" value="CRC_Rsc7/Swp82"/>
</dbReference>
<feature type="compositionally biased region" description="Low complexity" evidence="3">
    <location>
        <begin position="536"/>
        <end position="560"/>
    </location>
</feature>
<evidence type="ECO:0008006" key="6">
    <source>
        <dbReference type="Google" id="ProtNLM"/>
    </source>
</evidence>
<dbReference type="PANTHER" id="PTHR22597:SF5">
    <property type="entry name" value="LOCALIZATION PROTEIN, PUTATIVE (AFU_ORTHOLOGUE AFUA_1G10600)-RELATED"/>
    <property type="match status" value="1"/>
</dbReference>
<feature type="compositionally biased region" description="Polar residues" evidence="3">
    <location>
        <begin position="594"/>
        <end position="609"/>
    </location>
</feature>
<comment type="caution">
    <text evidence="4">The sequence shown here is derived from an EMBL/GenBank/DDBJ whole genome shotgun (WGS) entry which is preliminary data.</text>
</comment>
<keyword evidence="1" id="KW-0805">Transcription regulation</keyword>
<feature type="region of interest" description="Disordered" evidence="3">
    <location>
        <begin position="408"/>
        <end position="624"/>
    </location>
</feature>
<accession>A0ABR4F072</accession>
<keyword evidence="2" id="KW-0804">Transcription</keyword>
<reference evidence="4 5" key="1">
    <citation type="submission" date="2024-03" db="EMBL/GenBank/DDBJ databases">
        <title>A high-quality draft genome sequence of Diaporthe vaccinii, a causative agent of upright dieback and viscid rot disease in cranberry plants.</title>
        <authorList>
            <person name="Sarrasin M."/>
            <person name="Lang B.F."/>
            <person name="Burger G."/>
        </authorList>
    </citation>
    <scope>NUCLEOTIDE SEQUENCE [LARGE SCALE GENOMIC DNA]</scope>
    <source>
        <strain evidence="4 5">IS7</strain>
    </source>
</reference>
<evidence type="ECO:0000313" key="4">
    <source>
        <dbReference type="EMBL" id="KAL2288094.1"/>
    </source>
</evidence>
<evidence type="ECO:0000256" key="1">
    <source>
        <dbReference type="ARBA" id="ARBA00023015"/>
    </source>
</evidence>
<feature type="compositionally biased region" description="Low complexity" evidence="3">
    <location>
        <begin position="610"/>
        <end position="624"/>
    </location>
</feature>
<evidence type="ECO:0000256" key="3">
    <source>
        <dbReference type="SAM" id="MobiDB-lite"/>
    </source>
</evidence>
<name>A0ABR4F072_9PEZI</name>